<evidence type="ECO:0000313" key="2">
    <source>
        <dbReference type="Proteomes" id="UP000616724"/>
    </source>
</evidence>
<protein>
    <submittedName>
        <fullName evidence="1">Thioredoxin-like reductase</fullName>
    </submittedName>
</protein>
<dbReference type="Pfam" id="PF22234">
    <property type="entry name" value="Rv2466c-like"/>
    <property type="match status" value="1"/>
</dbReference>
<dbReference type="InterPro" id="IPR053977">
    <property type="entry name" value="Rv2466c-like"/>
</dbReference>
<reference evidence="1 2" key="1">
    <citation type="submission" date="2021-01" db="EMBL/GenBank/DDBJ databases">
        <title>Whole genome shotgun sequence of Planobispora longispora NBRC 13918.</title>
        <authorList>
            <person name="Komaki H."/>
            <person name="Tamura T."/>
        </authorList>
    </citation>
    <scope>NUCLEOTIDE SEQUENCE [LARGE SCALE GENOMIC DNA]</scope>
    <source>
        <strain evidence="1 2">NBRC 13918</strain>
    </source>
</reference>
<name>A0A8J3RIT6_9ACTN</name>
<evidence type="ECO:0000313" key="1">
    <source>
        <dbReference type="EMBL" id="GIH74439.1"/>
    </source>
</evidence>
<accession>A0A8J3RIT6</accession>
<keyword evidence="2" id="KW-1185">Reference proteome</keyword>
<dbReference type="CDD" id="cd02972">
    <property type="entry name" value="DsbA_family"/>
    <property type="match status" value="1"/>
</dbReference>
<dbReference type="InterPro" id="IPR036249">
    <property type="entry name" value="Thioredoxin-like_sf"/>
</dbReference>
<proteinExistence type="predicted"/>
<comment type="caution">
    <text evidence="1">The sequence shown here is derived from an EMBL/GenBank/DDBJ whole genome shotgun (WGS) entry which is preliminary data.</text>
</comment>
<organism evidence="1 2">
    <name type="scientific">Planobispora longispora</name>
    <dbReference type="NCBI Taxonomy" id="28887"/>
    <lineage>
        <taxon>Bacteria</taxon>
        <taxon>Bacillati</taxon>
        <taxon>Actinomycetota</taxon>
        <taxon>Actinomycetes</taxon>
        <taxon>Streptosporangiales</taxon>
        <taxon>Streptosporangiaceae</taxon>
        <taxon>Planobispora</taxon>
    </lineage>
</organism>
<dbReference type="AlphaFoldDB" id="A0A8J3RIT6"/>
<dbReference type="RefSeq" id="WP_203889177.1">
    <property type="nucleotide sequence ID" value="NZ_BOOH01000009.1"/>
</dbReference>
<dbReference type="Proteomes" id="UP000616724">
    <property type="component" value="Unassembled WGS sequence"/>
</dbReference>
<dbReference type="SUPFAM" id="SSF52833">
    <property type="entry name" value="Thioredoxin-like"/>
    <property type="match status" value="1"/>
</dbReference>
<gene>
    <name evidence="1" type="ORF">Plo01_08680</name>
</gene>
<dbReference type="Gene3D" id="3.40.30.10">
    <property type="entry name" value="Glutaredoxin"/>
    <property type="match status" value="1"/>
</dbReference>
<sequence>MSITLWFDPICPFTWRTSRWVRDVATRRGESVTWRFMSLAILNEGKDIPERLHRAHRKSLAALRVLAAAEERHGQPAVDRLYTAIGHRVHDLDEDLTPDTLAAALADAGLPSDLLLAADDAAFDTSIGESHRLGQSRVGTESGSPVTAIDDGPGFFGPVVASVPAADEADRLIDAMRLLSTVPVFSELKRERAPLS</sequence>
<dbReference type="EMBL" id="BOOH01000009">
    <property type="protein sequence ID" value="GIH74439.1"/>
    <property type="molecule type" value="Genomic_DNA"/>
</dbReference>